<sequence length="46" mass="5530">VKTLFRVPLLMEENGVFHFLSSRLHLIPKSNYDQSLMIKWRDLAER</sequence>
<evidence type="ECO:0000313" key="1">
    <source>
        <dbReference type="EMBL" id="CAF4204319.1"/>
    </source>
</evidence>
<dbReference type="EMBL" id="CAJOAX010022003">
    <property type="protein sequence ID" value="CAF4204319.1"/>
    <property type="molecule type" value="Genomic_DNA"/>
</dbReference>
<organism evidence="1 2">
    <name type="scientific">Rotaria sordida</name>
    <dbReference type="NCBI Taxonomy" id="392033"/>
    <lineage>
        <taxon>Eukaryota</taxon>
        <taxon>Metazoa</taxon>
        <taxon>Spiralia</taxon>
        <taxon>Gnathifera</taxon>
        <taxon>Rotifera</taxon>
        <taxon>Eurotatoria</taxon>
        <taxon>Bdelloidea</taxon>
        <taxon>Philodinida</taxon>
        <taxon>Philodinidae</taxon>
        <taxon>Rotaria</taxon>
    </lineage>
</organism>
<feature type="non-terminal residue" evidence="1">
    <location>
        <position position="1"/>
    </location>
</feature>
<comment type="caution">
    <text evidence="1">The sequence shown here is derived from an EMBL/GenBank/DDBJ whole genome shotgun (WGS) entry which is preliminary data.</text>
</comment>
<gene>
    <name evidence="1" type="ORF">OTI717_LOCUS38700</name>
</gene>
<protein>
    <submittedName>
        <fullName evidence="1">Uncharacterized protein</fullName>
    </submittedName>
</protein>
<dbReference type="Proteomes" id="UP000663823">
    <property type="component" value="Unassembled WGS sequence"/>
</dbReference>
<dbReference type="AlphaFoldDB" id="A0A820C7Z6"/>
<accession>A0A820C7Z6</accession>
<reference evidence="1" key="1">
    <citation type="submission" date="2021-02" db="EMBL/GenBank/DDBJ databases">
        <authorList>
            <person name="Nowell W R."/>
        </authorList>
    </citation>
    <scope>NUCLEOTIDE SEQUENCE</scope>
</reference>
<proteinExistence type="predicted"/>
<name>A0A820C7Z6_9BILA</name>
<evidence type="ECO:0000313" key="2">
    <source>
        <dbReference type="Proteomes" id="UP000663823"/>
    </source>
</evidence>